<dbReference type="EMBL" id="CM041539">
    <property type="protein sequence ID" value="KAI3367371.1"/>
    <property type="molecule type" value="Genomic_DNA"/>
</dbReference>
<evidence type="ECO:0000313" key="2">
    <source>
        <dbReference type="Proteomes" id="UP000831701"/>
    </source>
</evidence>
<organism evidence="1 2">
    <name type="scientific">Scortum barcoo</name>
    <name type="common">barcoo grunter</name>
    <dbReference type="NCBI Taxonomy" id="214431"/>
    <lineage>
        <taxon>Eukaryota</taxon>
        <taxon>Metazoa</taxon>
        <taxon>Chordata</taxon>
        <taxon>Craniata</taxon>
        <taxon>Vertebrata</taxon>
        <taxon>Euteleostomi</taxon>
        <taxon>Actinopterygii</taxon>
        <taxon>Neopterygii</taxon>
        <taxon>Teleostei</taxon>
        <taxon>Neoteleostei</taxon>
        <taxon>Acanthomorphata</taxon>
        <taxon>Eupercaria</taxon>
        <taxon>Centrarchiformes</taxon>
        <taxon>Terapontoidei</taxon>
        <taxon>Terapontidae</taxon>
        <taxon>Scortum</taxon>
    </lineage>
</organism>
<protein>
    <submittedName>
        <fullName evidence="1">Uncharacterized protein</fullName>
    </submittedName>
</protein>
<dbReference type="Proteomes" id="UP000831701">
    <property type="component" value="Chromosome 9"/>
</dbReference>
<accession>A0ACB8WI26</accession>
<keyword evidence="2" id="KW-1185">Reference proteome</keyword>
<evidence type="ECO:0000313" key="1">
    <source>
        <dbReference type="EMBL" id="KAI3367371.1"/>
    </source>
</evidence>
<name>A0ACB8WI26_9TELE</name>
<proteinExistence type="predicted"/>
<sequence>MKSVASTLLLLFSLCPAVCQGQSVVSAPQEHLPVLWDELWGLKELVLSLKAADVEQRQALRSMESRVRDGEVEAEQQKRSLDELKEATVRQEEELRSTEATMETDRKLLMELNSGLRGAVEDLKERSRAQAGEFLAEVSMLQSRLNTSERSVDDLKRKNSAKVPPCITRLTHSLVHHQTTVGAGLSPVATVTVCRVSTALASELPFLQTRLRASESTVEQLRRKNAVLAARLCNTESLMEELMRQTSAVPASNSSSPSEVSELERRLNVRLEELNTNTHGQVSELSSRLNLSQLHLDELRGNSADQTGLLTSVERRVEELETENTGQPVDVSALTDTLSVTERRLSELQTQTTGEQTAVTSYRHPTKFQADSVQQLQAETTTQEVRLRSTETQLEQLLNHTAVQSAQLSLMDSRLSDSHNNTAEFGFRLSANEKQLEDLKTENTELEVRLSVSEEKLDQLENHTAVHAAELSTVTLRLNLTAEQVDELTTQNTDRLTAAERETEVLQVQLRVGEASVNQLKTENNEIHHRLEAAENHNSVLQSRLSVLENQLKRLFEGFQIKLRDRDSVIDSVIQELQSNMTGNGRHTRPLIISLDLGLHARSHPVGVKMITRTVSKNPRTTRGDLVNDLQRAGTKVTKATSSVTHYAARDSNPAVPDVSPAA</sequence>
<gene>
    <name evidence="1" type="ORF">L3Q82_026186</name>
</gene>
<reference evidence="1" key="1">
    <citation type="submission" date="2022-04" db="EMBL/GenBank/DDBJ databases">
        <title>Jade perch genome.</title>
        <authorList>
            <person name="Chao B."/>
        </authorList>
    </citation>
    <scope>NUCLEOTIDE SEQUENCE</scope>
    <source>
        <strain evidence="1">CB-2022</strain>
    </source>
</reference>
<comment type="caution">
    <text evidence="1">The sequence shown here is derived from an EMBL/GenBank/DDBJ whole genome shotgun (WGS) entry which is preliminary data.</text>
</comment>